<organism evidence="3">
    <name type="scientific">Schistocephalus solidus</name>
    <name type="common">Tapeworm</name>
    <dbReference type="NCBI Taxonomy" id="70667"/>
    <lineage>
        <taxon>Eukaryota</taxon>
        <taxon>Metazoa</taxon>
        <taxon>Spiralia</taxon>
        <taxon>Lophotrochozoa</taxon>
        <taxon>Platyhelminthes</taxon>
        <taxon>Cestoda</taxon>
        <taxon>Eucestoda</taxon>
        <taxon>Diphyllobothriidea</taxon>
        <taxon>Diphyllobothriidae</taxon>
        <taxon>Schistocephalus</taxon>
    </lineage>
</organism>
<evidence type="ECO:0000259" key="2">
    <source>
        <dbReference type="PROSITE" id="PS50056"/>
    </source>
</evidence>
<dbReference type="PANTHER" id="PTHR46377:SF1">
    <property type="entry name" value="DUAL SPECIFICITY PROTEIN PHOSPHATASE 19"/>
    <property type="match status" value="1"/>
</dbReference>
<sequence length="252" mass="28570">AADNFVVYSTNVTWFAFLRFCFRSHLSRYGPCPPFTALMASVPTSFNEAIRTFDQRRLRQTTVQVRTSDGRAKITDRYDNQLSSISSRHFNDDISRYGFISNTSPDLQVAQITMNDLSLCFGSQDVAADLTTLQQHGITHIINLVSDYVPNYFPNLFEYLSLTVRDDLTYDLHSAIYACCEFITRRVLPQGGKTFIHCNAGVSRAPCIVIACLIRKCRLSYDEAYDLVANARNISPNLNFKMQLRALALENS</sequence>
<dbReference type="SMART" id="SM00195">
    <property type="entry name" value="DSPc"/>
    <property type="match status" value="1"/>
</dbReference>
<dbReference type="SUPFAM" id="SSF52799">
    <property type="entry name" value="(Phosphotyrosine protein) phosphatases II"/>
    <property type="match status" value="1"/>
</dbReference>
<evidence type="ECO:0000313" key="3">
    <source>
        <dbReference type="EMBL" id="JAP61562.1"/>
    </source>
</evidence>
<dbReference type="PANTHER" id="PTHR46377">
    <property type="entry name" value="DUAL SPECIFICITY PROTEIN PHOSPHATASE 19"/>
    <property type="match status" value="1"/>
</dbReference>
<gene>
    <name evidence="3" type="primary">DUS19</name>
    <name evidence="3" type="ORF">TR168210</name>
</gene>
<dbReference type="Pfam" id="PF00782">
    <property type="entry name" value="DSPc"/>
    <property type="match status" value="1"/>
</dbReference>
<dbReference type="InterPro" id="IPR029021">
    <property type="entry name" value="Prot-tyrosine_phosphatase-like"/>
</dbReference>
<dbReference type="CDD" id="cd14498">
    <property type="entry name" value="DSP"/>
    <property type="match status" value="1"/>
</dbReference>
<dbReference type="GO" id="GO:0005737">
    <property type="term" value="C:cytoplasm"/>
    <property type="evidence" value="ECO:0007669"/>
    <property type="project" value="TreeGrafter"/>
</dbReference>
<name>A0A0V0J8U5_SCHSO</name>
<dbReference type="PROSITE" id="PS50056">
    <property type="entry name" value="TYR_PHOSPHATASE_2"/>
    <property type="match status" value="1"/>
</dbReference>
<dbReference type="GO" id="GO:0008579">
    <property type="term" value="F:JUN kinase phosphatase activity"/>
    <property type="evidence" value="ECO:0007669"/>
    <property type="project" value="TreeGrafter"/>
</dbReference>
<dbReference type="EMBL" id="GEEE01001663">
    <property type="protein sequence ID" value="JAP61562.1"/>
    <property type="molecule type" value="Transcribed_RNA"/>
</dbReference>
<evidence type="ECO:0000259" key="1">
    <source>
        <dbReference type="PROSITE" id="PS50054"/>
    </source>
</evidence>
<dbReference type="Gene3D" id="3.90.190.10">
    <property type="entry name" value="Protein tyrosine phosphatase superfamily"/>
    <property type="match status" value="1"/>
</dbReference>
<dbReference type="InterPro" id="IPR000340">
    <property type="entry name" value="Dual-sp_phosphatase_cat-dom"/>
</dbReference>
<accession>A0A0V0J8U5</accession>
<feature type="domain" description="Tyrosine specific protein phosphatases" evidence="2">
    <location>
        <begin position="190"/>
        <end position="232"/>
    </location>
</feature>
<feature type="domain" description="Tyrosine-protein phosphatase" evidence="1">
    <location>
        <begin position="111"/>
        <end position="252"/>
    </location>
</feature>
<reference evidence="3" key="1">
    <citation type="submission" date="2016-01" db="EMBL/GenBank/DDBJ databases">
        <title>Reference transcriptome for the parasite Schistocephalus solidus: insights into the molecular evolution of parasitism.</title>
        <authorList>
            <person name="Hebert F.O."/>
            <person name="Grambauer S."/>
            <person name="Barber I."/>
            <person name="Landry C.R."/>
            <person name="Aubin-Horth N."/>
        </authorList>
    </citation>
    <scope>NUCLEOTIDE SEQUENCE</scope>
</reference>
<dbReference type="InterPro" id="IPR020422">
    <property type="entry name" value="TYR_PHOSPHATASE_DUAL_dom"/>
</dbReference>
<feature type="non-terminal residue" evidence="3">
    <location>
        <position position="1"/>
    </location>
</feature>
<dbReference type="EMBL" id="GEEE01015889">
    <property type="protein sequence ID" value="JAP47336.1"/>
    <property type="molecule type" value="Transcribed_RNA"/>
</dbReference>
<dbReference type="AlphaFoldDB" id="A0A0V0J8U5"/>
<dbReference type="PROSITE" id="PS50054">
    <property type="entry name" value="TYR_PHOSPHATASE_DUAL"/>
    <property type="match status" value="1"/>
</dbReference>
<proteinExistence type="predicted"/>
<dbReference type="InterPro" id="IPR000387">
    <property type="entry name" value="Tyr_Pase_dom"/>
</dbReference>
<protein>
    <submittedName>
        <fullName evidence="3">Dual specificity protein phosphatase 19</fullName>
    </submittedName>
</protein>